<evidence type="ECO:0000313" key="3">
    <source>
        <dbReference type="Proteomes" id="UP000261380"/>
    </source>
</evidence>
<dbReference type="AlphaFoldDB" id="A0A3B5MLM4"/>
<keyword evidence="3" id="KW-1185">Reference proteome</keyword>
<evidence type="ECO:0000313" key="2">
    <source>
        <dbReference type="Ensembl" id="ENSXCOP00000020394.1"/>
    </source>
</evidence>
<accession>A0A3B5MLM4</accession>
<evidence type="ECO:0000256" key="1">
    <source>
        <dbReference type="SAM" id="MobiDB-lite"/>
    </source>
</evidence>
<reference evidence="2" key="1">
    <citation type="submission" date="2025-08" db="UniProtKB">
        <authorList>
            <consortium name="Ensembl"/>
        </authorList>
    </citation>
    <scope>IDENTIFICATION</scope>
</reference>
<dbReference type="STRING" id="32473.ENSXCOP00000020394"/>
<feature type="region of interest" description="Disordered" evidence="1">
    <location>
        <begin position="1"/>
        <end position="30"/>
    </location>
</feature>
<protein>
    <submittedName>
        <fullName evidence="2">Uncharacterized protein</fullName>
    </submittedName>
</protein>
<name>A0A3B5MLM4_9TELE</name>
<dbReference type="Ensembl" id="ENSXCOT00000020642.1">
    <property type="protein sequence ID" value="ENSXCOP00000020394.1"/>
    <property type="gene ID" value="ENSXCOG00000015280.1"/>
</dbReference>
<sequence length="105" mass="11634">MPNDKLAGSRTEMKCLNAPQDDDSCSSNSNDFAYSDFPKKIPLNGQYPDADAESQNFLSDHNPNKKKYETEYVSSGLFIPQCISLVVVCISSVESCRPLSREAAY</sequence>
<dbReference type="Proteomes" id="UP000261380">
    <property type="component" value="Unplaced"/>
</dbReference>
<proteinExistence type="predicted"/>
<organism evidence="2 3">
    <name type="scientific">Xiphophorus couchianus</name>
    <name type="common">Monterrey platyfish</name>
    <dbReference type="NCBI Taxonomy" id="32473"/>
    <lineage>
        <taxon>Eukaryota</taxon>
        <taxon>Metazoa</taxon>
        <taxon>Chordata</taxon>
        <taxon>Craniata</taxon>
        <taxon>Vertebrata</taxon>
        <taxon>Euteleostomi</taxon>
        <taxon>Actinopterygii</taxon>
        <taxon>Neopterygii</taxon>
        <taxon>Teleostei</taxon>
        <taxon>Neoteleostei</taxon>
        <taxon>Acanthomorphata</taxon>
        <taxon>Ovalentaria</taxon>
        <taxon>Atherinomorphae</taxon>
        <taxon>Cyprinodontiformes</taxon>
        <taxon>Poeciliidae</taxon>
        <taxon>Poeciliinae</taxon>
        <taxon>Xiphophorus</taxon>
    </lineage>
</organism>
<reference evidence="2" key="2">
    <citation type="submission" date="2025-09" db="UniProtKB">
        <authorList>
            <consortium name="Ensembl"/>
        </authorList>
    </citation>
    <scope>IDENTIFICATION</scope>
</reference>